<proteinExistence type="predicted"/>
<evidence type="ECO:0000313" key="1">
    <source>
        <dbReference type="EMBL" id="MEX3930358.1"/>
    </source>
</evidence>
<reference evidence="1" key="1">
    <citation type="submission" date="2024-07" db="EMBL/GenBank/DDBJ databases">
        <title>A survey of Mimosa microsymbionts across Brazilian biomes reveals a high diversity of Paraburkholderia nodulating endemic species, but also that Cupriavidus is common as a symbiont of widespread species.</title>
        <authorList>
            <person name="Rouws L."/>
            <person name="Barauna A."/>
            <person name="Beukes C."/>
            <person name="Rouws J.R.C."/>
            <person name="De Faria S.M."/>
            <person name="Gross E."/>
            <person name="Bueno Dos Reis Junior F."/>
            <person name="Simon M.F."/>
            <person name="Maluk M."/>
            <person name="Odee D.W."/>
            <person name="Kenicer G."/>
            <person name="Young J.P.W."/>
            <person name="Reis V.M."/>
            <person name="Zilli J."/>
            <person name="James E.K."/>
        </authorList>
    </citation>
    <scope>NUCLEOTIDE SEQUENCE</scope>
    <source>
        <strain evidence="1">EG181B</strain>
    </source>
</reference>
<keyword evidence="2" id="KW-1185">Reference proteome</keyword>
<sequence length="285" mass="32290">MATNIKLPGSEIIDFNLKVEIEAKYFYGFATWTPVMGALLMSGIVPTDHWRKVLDSAESANKSASFWTDQLRRLIYELWENDGTGAETIPERNRKHLRGLDGETQATTASTRFQNAHRVLRHWGEKCEDEGQYLSEVEPVIFVAWLEELCLYDEILFFDRTWLDAFLKLHGLGATKIVLPASVVESFLKVTDIGDDGGWHPLGSDILKAQREAISRGSDPYAIEIIFPIVSRILDDRGAINRSSEKYESGRVLPVTLEDGGPYVLKRDSLRVQLGRLKSRRYTSP</sequence>
<gene>
    <name evidence="1" type="ORF">AB4Y32_00840</name>
</gene>
<organism evidence="1 2">
    <name type="scientific">Paraburkholderia phymatum</name>
    <dbReference type="NCBI Taxonomy" id="148447"/>
    <lineage>
        <taxon>Bacteria</taxon>
        <taxon>Pseudomonadati</taxon>
        <taxon>Pseudomonadota</taxon>
        <taxon>Betaproteobacteria</taxon>
        <taxon>Burkholderiales</taxon>
        <taxon>Burkholderiaceae</taxon>
        <taxon>Paraburkholderia</taxon>
    </lineage>
</organism>
<dbReference type="EMBL" id="JBFRCH010000001">
    <property type="protein sequence ID" value="MEX3930358.1"/>
    <property type="molecule type" value="Genomic_DNA"/>
</dbReference>
<comment type="caution">
    <text evidence="1">The sequence shown here is derived from an EMBL/GenBank/DDBJ whole genome shotgun (WGS) entry which is preliminary data.</text>
</comment>
<name>A0ACC6TSN4_9BURK</name>
<dbReference type="Proteomes" id="UP001558850">
    <property type="component" value="Unassembled WGS sequence"/>
</dbReference>
<evidence type="ECO:0000313" key="2">
    <source>
        <dbReference type="Proteomes" id="UP001558850"/>
    </source>
</evidence>
<accession>A0ACC6TSN4</accession>
<protein>
    <submittedName>
        <fullName evidence="1">Uncharacterized protein</fullName>
    </submittedName>
</protein>